<dbReference type="EMBL" id="JAPWDS010000003">
    <property type="protein sequence ID" value="KAJ5504539.1"/>
    <property type="molecule type" value="Genomic_DNA"/>
</dbReference>
<name>A0A9W9XWK4_9EURO</name>
<proteinExistence type="predicted"/>
<keyword evidence="2" id="KW-1185">Reference proteome</keyword>
<reference evidence="1" key="1">
    <citation type="submission" date="2022-12" db="EMBL/GenBank/DDBJ databases">
        <authorList>
            <person name="Petersen C."/>
        </authorList>
    </citation>
    <scope>NUCLEOTIDE SEQUENCE</scope>
    <source>
        <strain evidence="1">IBT 29495</strain>
    </source>
</reference>
<comment type="caution">
    <text evidence="1">The sequence shown here is derived from an EMBL/GenBank/DDBJ whole genome shotgun (WGS) entry which is preliminary data.</text>
</comment>
<reference evidence="1" key="2">
    <citation type="journal article" date="2023" name="IMA Fungus">
        <title>Comparative genomic study of the Penicillium genus elucidates a diverse pangenome and 15 lateral gene transfer events.</title>
        <authorList>
            <person name="Petersen C."/>
            <person name="Sorensen T."/>
            <person name="Nielsen M.R."/>
            <person name="Sondergaard T.E."/>
            <person name="Sorensen J.L."/>
            <person name="Fitzpatrick D.A."/>
            <person name="Frisvad J.C."/>
            <person name="Nielsen K.L."/>
        </authorList>
    </citation>
    <scope>NUCLEOTIDE SEQUENCE</scope>
    <source>
        <strain evidence="1">IBT 29495</strain>
    </source>
</reference>
<accession>A0A9W9XWK4</accession>
<dbReference type="AlphaFoldDB" id="A0A9W9XWK4"/>
<gene>
    <name evidence="1" type="ORF">N7463_007413</name>
</gene>
<evidence type="ECO:0000313" key="2">
    <source>
        <dbReference type="Proteomes" id="UP001149954"/>
    </source>
</evidence>
<dbReference type="Proteomes" id="UP001149954">
    <property type="component" value="Unassembled WGS sequence"/>
</dbReference>
<evidence type="ECO:0000313" key="1">
    <source>
        <dbReference type="EMBL" id="KAJ5504539.1"/>
    </source>
</evidence>
<sequence length="69" mass="7667">MALQKASESHSKNVLGLPIRTGIDLETAEPYPAPSEAGRELGWSRRMPVRNVKIRTMGINSEKYDDALL</sequence>
<protein>
    <submittedName>
        <fullName evidence="1">Uncharacterized protein</fullName>
    </submittedName>
</protein>
<dbReference type="OrthoDB" id="4653208at2759"/>
<organism evidence="1 2">
    <name type="scientific">Penicillium fimorum</name>
    <dbReference type="NCBI Taxonomy" id="1882269"/>
    <lineage>
        <taxon>Eukaryota</taxon>
        <taxon>Fungi</taxon>
        <taxon>Dikarya</taxon>
        <taxon>Ascomycota</taxon>
        <taxon>Pezizomycotina</taxon>
        <taxon>Eurotiomycetes</taxon>
        <taxon>Eurotiomycetidae</taxon>
        <taxon>Eurotiales</taxon>
        <taxon>Aspergillaceae</taxon>
        <taxon>Penicillium</taxon>
    </lineage>
</organism>